<proteinExistence type="inferred from homology"/>
<evidence type="ECO:0000256" key="8">
    <source>
        <dbReference type="PROSITE-ProRule" id="PRU00104"/>
    </source>
</evidence>
<dbReference type="InterPro" id="IPR035983">
    <property type="entry name" value="Hect_E3_ubiquitin_ligase"/>
</dbReference>
<dbReference type="GO" id="GO:0000209">
    <property type="term" value="P:protein polyubiquitination"/>
    <property type="evidence" value="ECO:0007669"/>
    <property type="project" value="InterPro"/>
</dbReference>
<dbReference type="PANTHER" id="PTHR45700:SF2">
    <property type="entry name" value="UBIQUITIN-PROTEIN LIGASE E3C"/>
    <property type="match status" value="1"/>
</dbReference>
<comment type="catalytic activity">
    <reaction evidence="1">
        <text>S-ubiquitinyl-[E2 ubiquitin-conjugating enzyme]-L-cysteine + [acceptor protein]-L-lysine = [E2 ubiquitin-conjugating enzyme]-L-cysteine + N(6)-ubiquitinyl-[acceptor protein]-L-lysine.</text>
        <dbReference type="EC" id="2.3.2.26"/>
    </reaction>
</comment>
<evidence type="ECO:0000313" key="10">
    <source>
        <dbReference type="EMBL" id="CAJ1889816.1"/>
    </source>
</evidence>
<sequence>MEMTEFVKSEIPFSFKAIPPVGWALTNIICLATGNENESFNQGLDHALYVRVVITLAEALLACLDNIGWVRKKKKAFQTDVESSTQPVDAVQHEGEETNESLILSYMDQFRPVCQQWHLKILLASIDGDSINKAETVLELCDVALFYSNLLRIFSVLSPIRASLSVLNMLSFTPGFLLRLWSVLEGSFFSGDKYNSDSHTSENRKHKAFEKMHKHVSKDGVNKWVNVLHKFTGMSRAATECTDFIGSHSEPSRVDEDSSDIWDIEPMRHGPQGIPKDMFAVLHLFCAAYSHLLLVLDDIEFYEKQVPFKIEQQRRIASMLNTLVYNGLSHVSGHHNRPLMDCAVRCLHLLYERDCRHPFCPPALWLSPARRSRPPIAVAARTHEVLVANLKYDDSSALLSAGSVVTIVPHIFPFEERRVRVEMFREFIKMDKASRKMAGEISEPGSRAIEIVVRRGHVVEDGFRQLNSLGSRLKSSIHVSFVSECGLLEAGLDYGGLSKEFLTDLSKAAFAPEYGLFSQTSTSDRLLIPTASARYLENGLQMIEFLGRVVGKALYEGILLDYSFSHVFVQKLLGRYSFLDELSTLDPELYRNLMYVKNYDGDVMELCLDFTVTEESLGKRYVVELKSGGKDIYVTNENKMQYMHAMADYKLNQQMLPFSNAFYRGLTDLISPSWLKLFNASEFNQLLSGGNYDIDVDDLKDNTRYTGGYNEGSRTIKIFWEVVKGFEPEERCLLLKFVTSCSRAPLLGFKYLQPPFTIHKVACDVPLWATIGGQDVDRLPSASTCYNTLKLPTYKRPGTLRAKLLYAISSNAGFELS</sequence>
<dbReference type="SMART" id="SM00119">
    <property type="entry name" value="HECTc"/>
    <property type="match status" value="1"/>
</dbReference>
<organism evidence="10 11">
    <name type="scientific">Sphenostylis stenocarpa</name>
    <dbReference type="NCBI Taxonomy" id="92480"/>
    <lineage>
        <taxon>Eukaryota</taxon>
        <taxon>Viridiplantae</taxon>
        <taxon>Streptophyta</taxon>
        <taxon>Embryophyta</taxon>
        <taxon>Tracheophyta</taxon>
        <taxon>Spermatophyta</taxon>
        <taxon>Magnoliopsida</taxon>
        <taxon>eudicotyledons</taxon>
        <taxon>Gunneridae</taxon>
        <taxon>Pentapetalae</taxon>
        <taxon>rosids</taxon>
        <taxon>fabids</taxon>
        <taxon>Fabales</taxon>
        <taxon>Fabaceae</taxon>
        <taxon>Papilionoideae</taxon>
        <taxon>50 kb inversion clade</taxon>
        <taxon>NPAAA clade</taxon>
        <taxon>indigoferoid/millettioid clade</taxon>
        <taxon>Phaseoleae</taxon>
        <taxon>Sphenostylis</taxon>
    </lineage>
</organism>
<dbReference type="FunFam" id="3.30.2160.10:FF:000002">
    <property type="entry name" value="Putative Ubiquitin-protein ligase E3C"/>
    <property type="match status" value="1"/>
</dbReference>
<dbReference type="GO" id="GO:0006511">
    <property type="term" value="P:ubiquitin-dependent protein catabolic process"/>
    <property type="evidence" value="ECO:0007669"/>
    <property type="project" value="TreeGrafter"/>
</dbReference>
<dbReference type="PANTHER" id="PTHR45700">
    <property type="entry name" value="UBIQUITIN-PROTEIN LIGASE E3C"/>
    <property type="match status" value="1"/>
</dbReference>
<evidence type="ECO:0000256" key="6">
    <source>
        <dbReference type="ARBA" id="ARBA00057703"/>
    </source>
</evidence>
<gene>
    <name evidence="10" type="ORF">AYBTSS11_LOCUS2878</name>
</gene>
<dbReference type="EMBL" id="OY731398">
    <property type="protein sequence ID" value="CAJ1889816.1"/>
    <property type="molecule type" value="Genomic_DNA"/>
</dbReference>
<name>A0AA86RQC8_9FABA</name>
<dbReference type="PROSITE" id="PS50237">
    <property type="entry name" value="HECT"/>
    <property type="match status" value="1"/>
</dbReference>
<dbReference type="AlphaFoldDB" id="A0AA86RQC8"/>
<comment type="pathway">
    <text evidence="2">Protein modification; protein ubiquitination.</text>
</comment>
<keyword evidence="5 8" id="KW-0833">Ubl conjugation pathway</keyword>
<dbReference type="GO" id="GO:0061630">
    <property type="term" value="F:ubiquitin protein ligase activity"/>
    <property type="evidence" value="ECO:0007669"/>
    <property type="project" value="UniProtKB-EC"/>
</dbReference>
<keyword evidence="11" id="KW-1185">Reference proteome</keyword>
<dbReference type="FunFam" id="3.30.2410.10:FF:000017">
    <property type="entry name" value="E3 ubiquitin-protein ligase UPL7"/>
    <property type="match status" value="1"/>
</dbReference>
<evidence type="ECO:0000256" key="4">
    <source>
        <dbReference type="ARBA" id="ARBA00022679"/>
    </source>
</evidence>
<accession>A0AA86RQC8</accession>
<dbReference type="Proteomes" id="UP001189624">
    <property type="component" value="Chromosome 1"/>
</dbReference>
<evidence type="ECO:0000256" key="1">
    <source>
        <dbReference type="ARBA" id="ARBA00000885"/>
    </source>
</evidence>
<evidence type="ECO:0000259" key="9">
    <source>
        <dbReference type="PROSITE" id="PS50237"/>
    </source>
</evidence>
<feature type="domain" description="HECT" evidence="9">
    <location>
        <begin position="473"/>
        <end position="817"/>
    </location>
</feature>
<dbReference type="EC" id="2.3.2.26" evidence="3"/>
<comment type="similarity">
    <text evidence="7">Belongs to the UPL family.</text>
</comment>
<evidence type="ECO:0000256" key="3">
    <source>
        <dbReference type="ARBA" id="ARBA00012485"/>
    </source>
</evidence>
<evidence type="ECO:0000256" key="2">
    <source>
        <dbReference type="ARBA" id="ARBA00004906"/>
    </source>
</evidence>
<dbReference type="CDD" id="cd00078">
    <property type="entry name" value="HECTc"/>
    <property type="match status" value="1"/>
</dbReference>
<dbReference type="InterPro" id="IPR044611">
    <property type="entry name" value="E3A/B/C-like"/>
</dbReference>
<reference evidence="10" key="1">
    <citation type="submission" date="2023-10" db="EMBL/GenBank/DDBJ databases">
        <authorList>
            <person name="Domelevo Entfellner J.-B."/>
        </authorList>
    </citation>
    <scope>NUCLEOTIDE SEQUENCE</scope>
</reference>
<feature type="active site" description="Glycyl thioester intermediate" evidence="8">
    <location>
        <position position="785"/>
    </location>
</feature>
<protein>
    <recommendedName>
        <fullName evidence="3">HECT-type E3 ubiquitin transferase</fullName>
        <ecNumber evidence="3">2.3.2.26</ecNumber>
    </recommendedName>
</protein>
<dbReference type="Pfam" id="PF00632">
    <property type="entry name" value="HECT"/>
    <property type="match status" value="1"/>
</dbReference>
<dbReference type="SUPFAM" id="SSF56204">
    <property type="entry name" value="Hect, E3 ligase catalytic domain"/>
    <property type="match status" value="1"/>
</dbReference>
<dbReference type="InterPro" id="IPR000569">
    <property type="entry name" value="HECT_dom"/>
</dbReference>
<comment type="function">
    <text evidence="6">Probable E3 ubiquitin-protein ligase which mediates ubiquitination and subsequent proteasomal degradation of target proteins.</text>
</comment>
<dbReference type="Gene3D" id="3.90.1750.10">
    <property type="entry name" value="Hect, E3 ligase catalytic domains"/>
    <property type="match status" value="1"/>
</dbReference>
<evidence type="ECO:0000256" key="7">
    <source>
        <dbReference type="ARBA" id="ARBA00061247"/>
    </source>
</evidence>
<evidence type="ECO:0000256" key="5">
    <source>
        <dbReference type="ARBA" id="ARBA00022786"/>
    </source>
</evidence>
<evidence type="ECO:0000313" key="11">
    <source>
        <dbReference type="Proteomes" id="UP001189624"/>
    </source>
</evidence>
<dbReference type="Gene3D" id="3.30.2160.10">
    <property type="entry name" value="Hect, E3 ligase catalytic domain"/>
    <property type="match status" value="1"/>
</dbReference>
<dbReference type="Gene3D" id="3.30.2410.10">
    <property type="entry name" value="Hect, E3 ligase catalytic domain"/>
    <property type="match status" value="1"/>
</dbReference>
<keyword evidence="4" id="KW-0808">Transferase</keyword>
<dbReference type="Gramene" id="rna-AYBTSS11_LOCUS2878">
    <property type="protein sequence ID" value="CAJ1889816.1"/>
    <property type="gene ID" value="gene-AYBTSS11_LOCUS2878"/>
</dbReference>